<dbReference type="Proteomes" id="UP000494206">
    <property type="component" value="Unassembled WGS sequence"/>
</dbReference>
<keyword evidence="10" id="KW-1185">Reference proteome</keyword>
<organism evidence="9 10">
    <name type="scientific">Caenorhabditis bovis</name>
    <dbReference type="NCBI Taxonomy" id="2654633"/>
    <lineage>
        <taxon>Eukaryota</taxon>
        <taxon>Metazoa</taxon>
        <taxon>Ecdysozoa</taxon>
        <taxon>Nematoda</taxon>
        <taxon>Chromadorea</taxon>
        <taxon>Rhabditida</taxon>
        <taxon>Rhabditina</taxon>
        <taxon>Rhabditomorpha</taxon>
        <taxon>Rhabditoidea</taxon>
        <taxon>Rhabditidae</taxon>
        <taxon>Peloderinae</taxon>
        <taxon>Caenorhabditis</taxon>
    </lineage>
</organism>
<dbReference type="PANTHER" id="PTHR12174">
    <property type="entry name" value="SIGNAL PEPTIDE PEPTIDASE"/>
    <property type="match status" value="1"/>
</dbReference>
<dbReference type="InterPro" id="IPR006639">
    <property type="entry name" value="Preselin/SPP"/>
</dbReference>
<evidence type="ECO:0000256" key="6">
    <source>
        <dbReference type="ARBA" id="ARBA00022989"/>
    </source>
</evidence>
<evidence type="ECO:0000313" key="10">
    <source>
        <dbReference type="Proteomes" id="UP000494206"/>
    </source>
</evidence>
<dbReference type="InterPro" id="IPR007369">
    <property type="entry name" value="Peptidase_A22B_SPP"/>
</dbReference>
<feature type="transmembrane region" description="Helical" evidence="8">
    <location>
        <begin position="300"/>
        <end position="318"/>
    </location>
</feature>
<sequence length="470" mass="52914">MADATTTQAPATTPNATVFTFEEQATASVALYSMSIFCIVVGGIRSAQYISTQIKKRRLIEGSVTLREAKKFPISASFVLFSLYIFFKPAHERFNWVAAVLQKIRVPDEYVQKVNATIIAYTANSTSTDPAVPFYERLIAKLPFSVQEYAVIPECLLGYVNWVSEKIPDLGKDEAMIVITFLICFEGLTALANLVKPFVTCFLKKFPLIPSFFRFNTPYLFSLKKGLKEMEEGDISEASKKDVDYLFKMEIDCHDIIALIICSPVLISHLTKRHWITNNLIGIAFSILGIERLHLSSFKAGALLLAGLFIYDVFWVFATDVMTSVAKGIDAPILLQFPQDIYRKGPWEANKYSMLGLGDIVIPGIFLALLKRFDQRIVETTVEAKSQKKPARFYFSITCVAYALGLFITMLVMHHFKAAQPALLYLVPCCLIVPLIVATFRGELSYLWNYDEGMYVKDETKKVDSAKKNN</sequence>
<comment type="subcellular location">
    <subcellularLocation>
        <location evidence="1">Endoplasmic reticulum membrane</location>
        <topology evidence="1">Multi-pass membrane protein</topology>
    </subcellularLocation>
</comment>
<evidence type="ECO:0000256" key="4">
    <source>
        <dbReference type="ARBA" id="ARBA00022801"/>
    </source>
</evidence>
<keyword evidence="5" id="KW-0256">Endoplasmic reticulum</keyword>
<comment type="similarity">
    <text evidence="2">Belongs to the peptidase A22B family.</text>
</comment>
<proteinExistence type="inferred from homology"/>
<dbReference type="EMBL" id="CADEPM010000009">
    <property type="protein sequence ID" value="CAB3409914.1"/>
    <property type="molecule type" value="Genomic_DNA"/>
</dbReference>
<dbReference type="PANTHER" id="PTHR12174:SF23">
    <property type="entry name" value="MINOR HISTOCOMPATIBILITY ANTIGEN H13"/>
    <property type="match status" value="1"/>
</dbReference>
<feature type="transmembrane region" description="Helical" evidence="8">
    <location>
        <begin position="352"/>
        <end position="370"/>
    </location>
</feature>
<comment type="caution">
    <text evidence="9">The sequence shown here is derived from an EMBL/GenBank/DDBJ whole genome shotgun (WGS) entry which is preliminary data.</text>
</comment>
<evidence type="ECO:0000256" key="7">
    <source>
        <dbReference type="ARBA" id="ARBA00023136"/>
    </source>
</evidence>
<gene>
    <name evidence="9" type="ORF">CBOVIS_LOCUS11506</name>
</gene>
<name>A0A8S1FA81_9PELO</name>
<feature type="transmembrane region" description="Helical" evidence="8">
    <location>
        <begin position="391"/>
        <end position="416"/>
    </location>
</feature>
<reference evidence="9 10" key="1">
    <citation type="submission" date="2020-04" db="EMBL/GenBank/DDBJ databases">
        <authorList>
            <person name="Laetsch R D."/>
            <person name="Stevens L."/>
            <person name="Kumar S."/>
            <person name="Blaxter L. M."/>
        </authorList>
    </citation>
    <scope>NUCLEOTIDE SEQUENCE [LARGE SCALE GENOMIC DNA]</scope>
</reference>
<evidence type="ECO:0000256" key="3">
    <source>
        <dbReference type="ARBA" id="ARBA00022692"/>
    </source>
</evidence>
<keyword evidence="3 8" id="KW-0812">Transmembrane</keyword>
<feature type="transmembrane region" description="Helical" evidence="8">
    <location>
        <begin position="422"/>
        <end position="440"/>
    </location>
</feature>
<evidence type="ECO:0000256" key="8">
    <source>
        <dbReference type="SAM" id="Phobius"/>
    </source>
</evidence>
<feature type="transmembrane region" description="Helical" evidence="8">
    <location>
        <begin position="29"/>
        <end position="50"/>
    </location>
</feature>
<dbReference type="GO" id="GO:0098553">
    <property type="term" value="C:lumenal side of endoplasmic reticulum membrane"/>
    <property type="evidence" value="ECO:0007669"/>
    <property type="project" value="TreeGrafter"/>
</dbReference>
<dbReference type="AlphaFoldDB" id="A0A8S1FA81"/>
<dbReference type="GO" id="GO:0033619">
    <property type="term" value="P:membrane protein proteolysis"/>
    <property type="evidence" value="ECO:0007669"/>
    <property type="project" value="TreeGrafter"/>
</dbReference>
<accession>A0A8S1FA81</accession>
<dbReference type="GO" id="GO:0098554">
    <property type="term" value="C:cytoplasmic side of endoplasmic reticulum membrane"/>
    <property type="evidence" value="ECO:0007669"/>
    <property type="project" value="TreeGrafter"/>
</dbReference>
<evidence type="ECO:0000256" key="1">
    <source>
        <dbReference type="ARBA" id="ARBA00004477"/>
    </source>
</evidence>
<dbReference type="GO" id="GO:0042500">
    <property type="term" value="F:aspartic endopeptidase activity, intramembrane cleaving"/>
    <property type="evidence" value="ECO:0007669"/>
    <property type="project" value="InterPro"/>
</dbReference>
<evidence type="ECO:0000313" key="9">
    <source>
        <dbReference type="EMBL" id="CAB3409914.1"/>
    </source>
</evidence>
<evidence type="ECO:0000256" key="2">
    <source>
        <dbReference type="ARBA" id="ARBA00006859"/>
    </source>
</evidence>
<evidence type="ECO:0000256" key="5">
    <source>
        <dbReference type="ARBA" id="ARBA00022824"/>
    </source>
</evidence>
<keyword evidence="4" id="KW-0378">Hydrolase</keyword>
<dbReference type="Pfam" id="PF04258">
    <property type="entry name" value="Peptidase_A22B"/>
    <property type="match status" value="1"/>
</dbReference>
<dbReference type="SMART" id="SM00730">
    <property type="entry name" value="PSN"/>
    <property type="match status" value="1"/>
</dbReference>
<protein>
    <submittedName>
        <fullName evidence="9">Uncharacterized protein</fullName>
    </submittedName>
</protein>
<keyword evidence="7 8" id="KW-0472">Membrane</keyword>
<dbReference type="GO" id="GO:0006465">
    <property type="term" value="P:signal peptide processing"/>
    <property type="evidence" value="ECO:0007669"/>
    <property type="project" value="TreeGrafter"/>
</dbReference>
<keyword evidence="6 8" id="KW-1133">Transmembrane helix</keyword>
<dbReference type="OrthoDB" id="29661at2759"/>